<organism evidence="3 4">
    <name type="scientific">Elioraea tepida</name>
    <dbReference type="NCBI Taxonomy" id="2843330"/>
    <lineage>
        <taxon>Bacteria</taxon>
        <taxon>Pseudomonadati</taxon>
        <taxon>Pseudomonadota</taxon>
        <taxon>Alphaproteobacteria</taxon>
        <taxon>Acetobacterales</taxon>
        <taxon>Elioraeaceae</taxon>
        <taxon>Elioraea</taxon>
    </lineage>
</organism>
<dbReference type="EMBL" id="CP076448">
    <property type="protein sequence ID" value="QXM25343.1"/>
    <property type="molecule type" value="Genomic_DNA"/>
</dbReference>
<dbReference type="PANTHER" id="PTHR30502:SF0">
    <property type="entry name" value="PHOSPHOENOLPYRUVATE CARBOXYLASE FAMILY PROTEIN"/>
    <property type="match status" value="1"/>
</dbReference>
<keyword evidence="1" id="KW-0479">Metal-binding</keyword>
<evidence type="ECO:0000313" key="3">
    <source>
        <dbReference type="EMBL" id="QXM25343.1"/>
    </source>
</evidence>
<gene>
    <name evidence="3" type="ORF">KO353_03645</name>
</gene>
<evidence type="ECO:0000259" key="2">
    <source>
        <dbReference type="Pfam" id="PF03328"/>
    </source>
</evidence>
<evidence type="ECO:0000313" key="4">
    <source>
        <dbReference type="Proteomes" id="UP000694001"/>
    </source>
</evidence>
<dbReference type="AlphaFoldDB" id="A0A975YKA9"/>
<dbReference type="Pfam" id="PF03328">
    <property type="entry name" value="HpcH_HpaI"/>
    <property type="match status" value="1"/>
</dbReference>
<feature type="domain" description="HpcH/HpaI aldolase/citrate lyase" evidence="2">
    <location>
        <begin position="53"/>
        <end position="263"/>
    </location>
</feature>
<keyword evidence="4" id="KW-1185">Reference proteome</keyword>
<dbReference type="InterPro" id="IPR050251">
    <property type="entry name" value="HpcH-HpaI_aldolase"/>
</dbReference>
<protein>
    <submittedName>
        <fullName evidence="3">2,4-dihydroxyhept-2-ene-1,7-dioic acid aldolase</fullName>
    </submittedName>
</protein>
<dbReference type="GO" id="GO:0046872">
    <property type="term" value="F:metal ion binding"/>
    <property type="evidence" value="ECO:0007669"/>
    <property type="project" value="UniProtKB-KW"/>
</dbReference>
<evidence type="ECO:0000256" key="1">
    <source>
        <dbReference type="ARBA" id="ARBA00022723"/>
    </source>
</evidence>
<proteinExistence type="predicted"/>
<reference evidence="3" key="1">
    <citation type="submission" date="2021-06" db="EMBL/GenBank/DDBJ databases">
        <title>Elioraea tepida, sp. nov., a moderately thermophilic aerobic anoxygenic phototrophic bacterium isolated from an alkaline siliceous hot spring mat community in Yellowstone National Park, WY, USA.</title>
        <authorList>
            <person name="Saini M.K."/>
            <person name="Yoshida S."/>
            <person name="Sebastian A."/>
            <person name="Hirose S."/>
            <person name="Hara E."/>
            <person name="Tamaki H."/>
            <person name="Soulier N.T."/>
            <person name="Albert I."/>
            <person name="Hanada S."/>
            <person name="Bryant D.A."/>
            <person name="Tank M."/>
        </authorList>
    </citation>
    <scope>NUCLEOTIDE SEQUENCE</scope>
    <source>
        <strain evidence="3">MS-P2</strain>
    </source>
</reference>
<dbReference type="GO" id="GO:0005737">
    <property type="term" value="C:cytoplasm"/>
    <property type="evidence" value="ECO:0007669"/>
    <property type="project" value="TreeGrafter"/>
</dbReference>
<name>A0A975YKA9_9PROT</name>
<dbReference type="InterPro" id="IPR005000">
    <property type="entry name" value="Aldolase/citrate-lyase_domain"/>
</dbReference>
<dbReference type="PANTHER" id="PTHR30502">
    <property type="entry name" value="2-KETO-3-DEOXY-L-RHAMNONATE ALDOLASE"/>
    <property type="match status" value="1"/>
</dbReference>
<dbReference type="KEGG" id="elio:KO353_03645"/>
<dbReference type="Proteomes" id="UP000694001">
    <property type="component" value="Chromosome"/>
</dbReference>
<dbReference type="GO" id="GO:0016832">
    <property type="term" value="F:aldehyde-lyase activity"/>
    <property type="evidence" value="ECO:0007669"/>
    <property type="project" value="TreeGrafter"/>
</dbReference>
<sequence length="286" mass="30269">MARLRLRCRGAEVPRGSRREDGVRPNRLREIWKAGGNVVNGWCGIPSGIATEAMVQGGWDSLTIDLQHGLVHFDTAVPMLQAISTSGIVPLARVPWNEPGIIMKMLDAGAYGVICPMINDRAECERFVGAARYAPAGYRSFGPTRANWYAGSSDYWKVANETVLTFAMIETAPALENLDAIMSTPGLDGIYVGPSDLGLAIGEGPVGDPTSEKTLATMRRICETAKKHGIIPGTHTSSPEGARRMFEMGFRFATILADTALLASAAKAAVAAAKGTAGASGSSGPY</sequence>
<accession>A0A975YKA9</accession>